<evidence type="ECO:0000256" key="1">
    <source>
        <dbReference type="SAM" id="MobiDB-lite"/>
    </source>
</evidence>
<sequence>MTTLKFLALVATAALLCSSARGDDFSLETLGETIRTALLNLAGVPPTGTPVNVGYNKTIGGDDGLGLALNVTGVVHGPNGTAIKETDTTTLGGADNYKKIHDSHGVVGPKQIDLGGGKNTFLDNKNSSAGYGAGATFNKDSTFNVGGGGQAKIKDVSAGGGGGINNSPDNKNSSAGYGAGATFNKDSTFNVGGGGQATIKDVSVGGGVGINKVAPGGNSTGGSQYYSPYAPPAVPSTP</sequence>
<dbReference type="AlphaFoldDB" id="A0A7L9QE93"/>
<proteinExistence type="evidence at transcript level"/>
<accession>A0A7L9QE93</accession>
<reference evidence="3" key="1">
    <citation type="journal article" date="2020" name="Microb. Ecol.">
        <title>The Under-explored Extracellular Proteome of Aero-Terrestrial Microalgae Provides Clues on Different Mechanisms of Desiccation Tolerance in Non-Model Organisms.</title>
        <authorList>
            <person name="Gonzalez-Hourcade M."/>
            <person name="Del Campo E.M."/>
            <person name="Casano L.M."/>
        </authorList>
    </citation>
    <scope>NUCLEOTIDE SEQUENCE</scope>
    <source>
        <strain evidence="3">SAG 216-12</strain>
    </source>
</reference>
<evidence type="ECO:0000313" key="3">
    <source>
        <dbReference type="EMBL" id="QOL01169.1"/>
    </source>
</evidence>
<dbReference type="EMBL" id="MT438922">
    <property type="protein sequence ID" value="QOL01169.1"/>
    <property type="molecule type" value="mRNA"/>
</dbReference>
<feature type="region of interest" description="Disordered" evidence="1">
    <location>
        <begin position="210"/>
        <end position="238"/>
    </location>
</feature>
<keyword evidence="2" id="KW-0732">Signal</keyword>
<organism evidence="3">
    <name type="scientific">Pseudococcomyxa simplex</name>
    <dbReference type="NCBI Taxonomy" id="464287"/>
    <lineage>
        <taxon>Eukaryota</taxon>
        <taxon>Viridiplantae</taxon>
        <taxon>Chlorophyta</taxon>
        <taxon>core chlorophytes</taxon>
        <taxon>Trebouxiophyceae</taxon>
        <taxon>Chlorellales</taxon>
        <taxon>Oocystaceae</taxon>
        <taxon>Pseudococcomyxa</taxon>
    </lineage>
</organism>
<feature type="compositionally biased region" description="Pro residues" evidence="1">
    <location>
        <begin position="229"/>
        <end position="238"/>
    </location>
</feature>
<feature type="signal peptide" evidence="2">
    <location>
        <begin position="1"/>
        <end position="22"/>
    </location>
</feature>
<evidence type="ECO:0000256" key="2">
    <source>
        <dbReference type="SAM" id="SignalP"/>
    </source>
</evidence>
<protein>
    <submittedName>
        <fullName evidence="3">Putative extracellular protein CSOL_088</fullName>
    </submittedName>
</protein>
<name>A0A7L9QE93_9CHLO</name>
<feature type="chain" id="PRO_5029801800" evidence="2">
    <location>
        <begin position="23"/>
        <end position="238"/>
    </location>
</feature>